<keyword evidence="1" id="KW-0677">Repeat</keyword>
<dbReference type="PIRSF" id="PIRSF026546">
    <property type="entry name" value="UCP026546_CBS_YqzB"/>
    <property type="match status" value="1"/>
</dbReference>
<dbReference type="eggNOG" id="COG1349">
    <property type="taxonomic scope" value="Bacteria"/>
</dbReference>
<proteinExistence type="predicted"/>
<dbReference type="Gene3D" id="1.10.10.10">
    <property type="entry name" value="Winged helix-like DNA-binding domain superfamily/Winged helix DNA-binding domain"/>
    <property type="match status" value="1"/>
</dbReference>
<dbReference type="CDD" id="cd04617">
    <property type="entry name" value="CBS_pair_CcpN"/>
    <property type="match status" value="1"/>
</dbReference>
<dbReference type="PANTHER" id="PTHR48108:SF32">
    <property type="entry name" value="TRANSCRIPTIONAL REPRESSOR CCPN"/>
    <property type="match status" value="1"/>
</dbReference>
<evidence type="ECO:0000259" key="3">
    <source>
        <dbReference type="PROSITE" id="PS51371"/>
    </source>
</evidence>
<dbReference type="InterPro" id="IPR016842">
    <property type="entry name" value="UCP026546_HTH-CBS"/>
</dbReference>
<dbReference type="AlphaFoldDB" id="B1I1T5"/>
<gene>
    <name evidence="4" type="ordered locus">Daud_0486</name>
</gene>
<dbReference type="InterPro" id="IPR013196">
    <property type="entry name" value="HTH_11"/>
</dbReference>
<reference evidence="5" key="1">
    <citation type="submission" date="2007-10" db="EMBL/GenBank/DDBJ databases">
        <title>Complete sequence of chromosome of Desulforudis audaxviator MP104C.</title>
        <authorList>
            <person name="Copeland A."/>
            <person name="Lucas S."/>
            <person name="Lapidus A."/>
            <person name="Barry K."/>
            <person name="Glavina del Rio T."/>
            <person name="Dalin E."/>
            <person name="Tice H."/>
            <person name="Bruce D."/>
            <person name="Pitluck S."/>
            <person name="Lowry S.R."/>
            <person name="Larimer F."/>
            <person name="Land M.L."/>
            <person name="Hauser L."/>
            <person name="Kyrpides N."/>
            <person name="Ivanova N.N."/>
            <person name="Richardson P."/>
        </authorList>
    </citation>
    <scope>NUCLEOTIDE SEQUENCE [LARGE SCALE GENOMIC DNA]</scope>
    <source>
        <strain evidence="5">MP104C</strain>
    </source>
</reference>
<dbReference type="InterPro" id="IPR036388">
    <property type="entry name" value="WH-like_DNA-bd_sf"/>
</dbReference>
<dbReference type="InterPro" id="IPR051462">
    <property type="entry name" value="CBS_domain-containing"/>
</dbReference>
<dbReference type="Pfam" id="PF00571">
    <property type="entry name" value="CBS"/>
    <property type="match status" value="2"/>
</dbReference>
<dbReference type="STRING" id="477974.Daud_0486"/>
<dbReference type="InterPro" id="IPR000644">
    <property type="entry name" value="CBS_dom"/>
</dbReference>
<evidence type="ECO:0000313" key="4">
    <source>
        <dbReference type="EMBL" id="ACA59032.1"/>
    </source>
</evidence>
<evidence type="ECO:0000313" key="5">
    <source>
        <dbReference type="Proteomes" id="UP000008544"/>
    </source>
</evidence>
<organism evidence="4 5">
    <name type="scientific">Desulforudis audaxviator (strain MP104C)</name>
    <dbReference type="NCBI Taxonomy" id="477974"/>
    <lineage>
        <taxon>Bacteria</taxon>
        <taxon>Bacillati</taxon>
        <taxon>Bacillota</taxon>
        <taxon>Clostridia</taxon>
        <taxon>Thermoanaerobacterales</taxon>
        <taxon>Candidatus Desulforudaceae</taxon>
        <taxon>Candidatus Desulforudis</taxon>
    </lineage>
</organism>
<dbReference type="InterPro" id="IPR046342">
    <property type="entry name" value="CBS_dom_sf"/>
</dbReference>
<protein>
    <submittedName>
        <fullName evidence="4">Putative signal-transduction protein with CBS domains</fullName>
    </submittedName>
</protein>
<dbReference type="PANTHER" id="PTHR48108">
    <property type="entry name" value="CBS DOMAIN-CONTAINING PROTEIN CBSX2, CHLOROPLASTIC"/>
    <property type="match status" value="1"/>
</dbReference>
<keyword evidence="2" id="KW-0129">CBS domain</keyword>
<reference evidence="4 5" key="2">
    <citation type="journal article" date="2008" name="Science">
        <title>Environmental genomics reveals a single-species ecosystem deep within Earth.</title>
        <authorList>
            <person name="Chivian D."/>
            <person name="Brodie E.L."/>
            <person name="Alm E.J."/>
            <person name="Culley D.E."/>
            <person name="Dehal P.S."/>
            <person name="Desantis T.Z."/>
            <person name="Gihring T.M."/>
            <person name="Lapidus A."/>
            <person name="Lin L.H."/>
            <person name="Lowry S.R."/>
            <person name="Moser D.P."/>
            <person name="Richardson P.M."/>
            <person name="Southam G."/>
            <person name="Wanger G."/>
            <person name="Pratt L.M."/>
            <person name="Andersen G.L."/>
            <person name="Hazen T.C."/>
            <person name="Brockman F.J."/>
            <person name="Arkin A.P."/>
            <person name="Onstott T.C."/>
        </authorList>
    </citation>
    <scope>NUCLEOTIDE SEQUENCE [LARGE SCALE GENOMIC DNA]</scope>
    <source>
        <strain evidence="4 5">MP104C</strain>
    </source>
</reference>
<dbReference type="Proteomes" id="UP000008544">
    <property type="component" value="Chromosome"/>
</dbReference>
<dbReference type="KEGG" id="dau:Daud_0486"/>
<dbReference type="SUPFAM" id="SSF46785">
    <property type="entry name" value="Winged helix' DNA-binding domain"/>
    <property type="match status" value="1"/>
</dbReference>
<accession>B1I1T5</accession>
<feature type="domain" description="CBS" evidence="3">
    <location>
        <begin position="146"/>
        <end position="212"/>
    </location>
</feature>
<dbReference type="SUPFAM" id="SSF54631">
    <property type="entry name" value="CBS-domain pair"/>
    <property type="match status" value="1"/>
</dbReference>
<dbReference type="SMART" id="SM00116">
    <property type="entry name" value="CBS"/>
    <property type="match status" value="2"/>
</dbReference>
<dbReference type="RefSeq" id="WP_012301621.1">
    <property type="nucleotide sequence ID" value="NC_010424.1"/>
</dbReference>
<evidence type="ECO:0000256" key="1">
    <source>
        <dbReference type="ARBA" id="ARBA00022737"/>
    </source>
</evidence>
<evidence type="ECO:0000256" key="2">
    <source>
        <dbReference type="PROSITE-ProRule" id="PRU00703"/>
    </source>
</evidence>
<keyword evidence="5" id="KW-1185">Reference proteome</keyword>
<name>B1I1T5_DESAP</name>
<dbReference type="Pfam" id="PF08279">
    <property type="entry name" value="HTH_11"/>
    <property type="match status" value="1"/>
</dbReference>
<dbReference type="InterPro" id="IPR036390">
    <property type="entry name" value="WH_DNA-bd_sf"/>
</dbReference>
<dbReference type="OrthoDB" id="9793615at2"/>
<dbReference type="PROSITE" id="PS51371">
    <property type="entry name" value="CBS"/>
    <property type="match status" value="2"/>
</dbReference>
<dbReference type="Gene3D" id="3.10.580.10">
    <property type="entry name" value="CBS-domain"/>
    <property type="match status" value="1"/>
</dbReference>
<dbReference type="EMBL" id="CP000860">
    <property type="protein sequence ID" value="ACA59032.1"/>
    <property type="molecule type" value="Genomic_DNA"/>
</dbReference>
<feature type="domain" description="CBS" evidence="3">
    <location>
        <begin position="80"/>
        <end position="137"/>
    </location>
</feature>
<dbReference type="eggNOG" id="COG0517">
    <property type="taxonomic scope" value="Bacteria"/>
</dbReference>
<sequence length="213" mass="23330">MELTKRQEAILEIVRSNGPITSEQIADRLSLTRATLRPDLAILTMAGLLEARPRVGYFFSGKSPNRIVAQKLRRIEVGTVMSRPVVVQDDSSTHDAIVAMFLEDCGTLFVVDEQGLLQGVVSRKDLLKLNMGGPQDLQKLPVGIVMTRMPNIVTVEAGDSVWTAAKKLVVHEVDAVPVTRRVARSDGKDGLEVVGRLSKTNITRLFVELGEST</sequence>
<dbReference type="HOGENOM" id="CLU_090663_1_0_9"/>